<keyword evidence="5" id="KW-1185">Reference proteome</keyword>
<dbReference type="AlphaFoldDB" id="A0A210RX09"/>
<organism evidence="4 5">
    <name type="scientific">Polynucleobacter hirudinilacicola</name>
    <dbReference type="NCBI Taxonomy" id="1743166"/>
    <lineage>
        <taxon>Bacteria</taxon>
        <taxon>Pseudomonadati</taxon>
        <taxon>Pseudomonadota</taxon>
        <taxon>Betaproteobacteria</taxon>
        <taxon>Burkholderiales</taxon>
        <taxon>Burkholderiaceae</taxon>
        <taxon>Polynucleobacter</taxon>
    </lineage>
</organism>
<dbReference type="RefSeq" id="WP_087909733.1">
    <property type="nucleotide sequence ID" value="NZ_NAIA01000003.1"/>
</dbReference>
<dbReference type="Proteomes" id="UP000196880">
    <property type="component" value="Unassembled WGS sequence"/>
</dbReference>
<name>A0A210RX09_9BURK</name>
<evidence type="ECO:0000313" key="4">
    <source>
        <dbReference type="EMBL" id="OWF65491.1"/>
    </source>
</evidence>
<dbReference type="OrthoDB" id="9131561at2"/>
<dbReference type="EMBL" id="NAIA01000003">
    <property type="protein sequence ID" value="OWF65491.1"/>
    <property type="molecule type" value="Genomic_DNA"/>
</dbReference>
<dbReference type="Gene3D" id="2.60.40.3230">
    <property type="match status" value="1"/>
</dbReference>
<dbReference type="InterPro" id="IPR038483">
    <property type="entry name" value="YcfL-like_sf"/>
</dbReference>
<evidence type="ECO:0000256" key="1">
    <source>
        <dbReference type="ARBA" id="ARBA00017922"/>
    </source>
</evidence>
<dbReference type="Pfam" id="PF08139">
    <property type="entry name" value="LPAM_1"/>
    <property type="match status" value="1"/>
</dbReference>
<feature type="signal peptide" evidence="3">
    <location>
        <begin position="1"/>
        <end position="24"/>
    </location>
</feature>
<evidence type="ECO:0000313" key="5">
    <source>
        <dbReference type="Proteomes" id="UP000196880"/>
    </source>
</evidence>
<dbReference type="Pfam" id="PF07233">
    <property type="entry name" value="DUF1425"/>
    <property type="match status" value="1"/>
</dbReference>
<comment type="caution">
    <text evidence="4">The sequence shown here is derived from an EMBL/GenBank/DDBJ whole genome shotgun (WGS) entry which is preliminary data.</text>
</comment>
<reference evidence="4 5" key="1">
    <citation type="submission" date="2017-03" db="EMBL/GenBank/DDBJ databases">
        <title>New species Polynucleobacter sp. MWH-EgelM1-30-B4.</title>
        <authorList>
            <person name="Hahn M.W."/>
        </authorList>
    </citation>
    <scope>NUCLEOTIDE SEQUENCE [LARGE SCALE GENOMIC DNA]</scope>
    <source>
        <strain evidence="4 5">MWH-EgelM1-30-B4</strain>
    </source>
</reference>
<feature type="chain" id="PRO_5012735962" description="Type IV secretion system putative lipoprotein virB7" evidence="3">
    <location>
        <begin position="25"/>
        <end position="118"/>
    </location>
</feature>
<keyword evidence="2 3" id="KW-0732">Signal</keyword>
<protein>
    <recommendedName>
        <fullName evidence="1">Type IV secretion system putative lipoprotein virB7</fullName>
    </recommendedName>
</protein>
<evidence type="ECO:0000256" key="2">
    <source>
        <dbReference type="ARBA" id="ARBA00022729"/>
    </source>
</evidence>
<sequence>MKKYLLILLAAIALAACSSTPSMKDMTVRMGDTDSIQITDMRSLMRNGVLTAQVTIQNDSKSNLVAYRFKWLGKNGMAVSDEEAWKPVTIGKGQSTIITGIAPTPDATDFRFELNQYK</sequence>
<dbReference type="CDD" id="cd09030">
    <property type="entry name" value="DUF1425"/>
    <property type="match status" value="1"/>
</dbReference>
<dbReference type="InterPro" id="IPR012640">
    <property type="entry name" value="Membr_lipoprot_lipid_attach_CS"/>
</dbReference>
<gene>
    <name evidence="4" type="ORF">B6A14_06760</name>
</gene>
<dbReference type="InterPro" id="IPR010824">
    <property type="entry name" value="DUF1425"/>
</dbReference>
<evidence type="ECO:0000256" key="3">
    <source>
        <dbReference type="SAM" id="SignalP"/>
    </source>
</evidence>
<proteinExistence type="predicted"/>
<accession>A0A210RX09</accession>
<dbReference type="PROSITE" id="PS51257">
    <property type="entry name" value="PROKAR_LIPOPROTEIN"/>
    <property type="match status" value="1"/>
</dbReference>